<keyword evidence="5" id="KW-0833">Ubl conjugation pathway</keyword>
<dbReference type="GO" id="GO:0034976">
    <property type="term" value="P:response to endoplasmic reticulum stress"/>
    <property type="evidence" value="ECO:0007669"/>
    <property type="project" value="TreeGrafter"/>
</dbReference>
<evidence type="ECO:0000256" key="7">
    <source>
        <dbReference type="SAM" id="MobiDB-lite"/>
    </source>
</evidence>
<evidence type="ECO:0000259" key="9">
    <source>
        <dbReference type="Pfam" id="PF23659"/>
    </source>
</evidence>
<feature type="domain" description="E3 UFM1-protein ligase-like C-terminal" evidence="10">
    <location>
        <begin position="714"/>
        <end position="817"/>
    </location>
</feature>
<evidence type="ECO:0000256" key="6">
    <source>
        <dbReference type="ARBA" id="ARBA00030452"/>
    </source>
</evidence>
<dbReference type="InterPro" id="IPR056761">
    <property type="entry name" value="Ufl1-like_C"/>
</dbReference>
<feature type="domain" description="E3 UFM1-protein ligase 1-like N-terminal" evidence="8">
    <location>
        <begin position="56"/>
        <end position="331"/>
    </location>
</feature>
<dbReference type="Pfam" id="PF23659">
    <property type="entry name" value="UFL1"/>
    <property type="match status" value="1"/>
</dbReference>
<sequence>MQQVCGWNYSHGNYAYGNSKATAERTGSTPTFYSPTHLIKDFSHNHSKMSGASWEEVKRLAADFQRAQLTTSSHSLSERNCIELLTKLIQSNLLDVVFTTDGKECITPQYLVKEIKDELYVNGGRVNLVELSKNLKVDLSHISSRIPEIERSEAGCIVVLGQLINRSYQHSIAEEINDSLQRLGQISVADLTKQYDLPGDFLLSVVEKNLGKIIQGKQDKSDSRVFYTEAFVEKNRCILRGALRALTQPVQVNVLLNLTQLKERDLFFAFDSLMETKDTCGHLTGRQANSLFIPQIYTKQQTEWVENFYKQNGYLEFDALTRLGISDPVSFVNRHFNTESMLELPTCIMGPQLISQVDAAVQETLLTGSFLDVSMILPSIFDPSDISTVLEEVLKKVKSKSIPHIFCDSVLITDTYLQELTKPYHSGGILKKKAEEAVSSGAFIQAQYDKKGKSNAKDDFDSKTDKRDERRKKAAGGKTGGGTQGRETKTKSTKKKHMAGKGKGDQADSDSDEDYSKKPIQQGKLELITLKEIEKELSQSDGFQDLADVEGLASEVARHLYPLLNKQGMELAAEAFERTLVSSAGDRRKAHGNLQDQVDNWVMELRLADRGIKQFPNEDTRTKLTQYLLKSTGSDLVNVLVAYAGEDPTNPSAKNMSPQDRAKILAQLNGDAKETLTALNKTFATGSVDDFLAAIEPVLAAVGLLNRKADKKKERQFMLNKREQLLTEVGRCDNPALLLHAGVLLIFQTATQTILNASGKFVPSILTFLRPHLSNSLHELLHKFQDLVLKLLTVGEDAEAENKYKSELNEMMPLVKDEISNYRKNNSEKNADK</sequence>
<feature type="region of interest" description="Disordered" evidence="7">
    <location>
        <begin position="449"/>
        <end position="517"/>
    </location>
</feature>
<dbReference type="InterPro" id="IPR056579">
    <property type="entry name" value="Ufl1_N"/>
</dbReference>
<feature type="domain" description="E3 UFM1-protein ligase 1-like" evidence="9">
    <location>
        <begin position="591"/>
        <end position="708"/>
    </location>
</feature>
<proteinExistence type="inferred from homology"/>
<reference evidence="11" key="1">
    <citation type="journal article" date="2021" name="Mol. Ecol. Resour.">
        <title>Apolygus lucorum genome provides insights into omnivorousness and mesophyll feeding.</title>
        <authorList>
            <person name="Liu Y."/>
            <person name="Liu H."/>
            <person name="Wang H."/>
            <person name="Huang T."/>
            <person name="Liu B."/>
            <person name="Yang B."/>
            <person name="Yin L."/>
            <person name="Li B."/>
            <person name="Zhang Y."/>
            <person name="Zhang S."/>
            <person name="Jiang F."/>
            <person name="Zhang X."/>
            <person name="Ren Y."/>
            <person name="Wang B."/>
            <person name="Wang S."/>
            <person name="Lu Y."/>
            <person name="Wu K."/>
            <person name="Fan W."/>
            <person name="Wang G."/>
        </authorList>
    </citation>
    <scope>NUCLEOTIDE SEQUENCE</scope>
    <source>
        <strain evidence="11">12Hb</strain>
    </source>
</reference>
<name>A0A6A4JV36_APOLU</name>
<dbReference type="Pfam" id="PF25870">
    <property type="entry name" value="WHD_UFL1_5th"/>
    <property type="match status" value="1"/>
</dbReference>
<evidence type="ECO:0000313" key="11">
    <source>
        <dbReference type="EMBL" id="KAF6205155.1"/>
    </source>
</evidence>
<dbReference type="EMBL" id="WIXP02000009">
    <property type="protein sequence ID" value="KAF6205155.1"/>
    <property type="molecule type" value="Genomic_DNA"/>
</dbReference>
<comment type="caution">
    <text evidence="11">The sequence shown here is derived from an EMBL/GenBank/DDBJ whole genome shotgun (WGS) entry which is preliminary data.</text>
</comment>
<feature type="compositionally biased region" description="Basic residues" evidence="7">
    <location>
        <begin position="491"/>
        <end position="500"/>
    </location>
</feature>
<evidence type="ECO:0000256" key="5">
    <source>
        <dbReference type="ARBA" id="ARBA00022786"/>
    </source>
</evidence>
<organism evidence="11 12">
    <name type="scientific">Apolygus lucorum</name>
    <name type="common">Small green plant bug</name>
    <name type="synonym">Lygocoris lucorum</name>
    <dbReference type="NCBI Taxonomy" id="248454"/>
    <lineage>
        <taxon>Eukaryota</taxon>
        <taxon>Metazoa</taxon>
        <taxon>Ecdysozoa</taxon>
        <taxon>Arthropoda</taxon>
        <taxon>Hexapoda</taxon>
        <taxon>Insecta</taxon>
        <taxon>Pterygota</taxon>
        <taxon>Neoptera</taxon>
        <taxon>Paraneoptera</taxon>
        <taxon>Hemiptera</taxon>
        <taxon>Heteroptera</taxon>
        <taxon>Panheteroptera</taxon>
        <taxon>Cimicomorpha</taxon>
        <taxon>Miridae</taxon>
        <taxon>Mirini</taxon>
        <taxon>Apolygus</taxon>
    </lineage>
</organism>
<gene>
    <name evidence="11" type="ORF">GE061_019322</name>
</gene>
<comment type="function">
    <text evidence="1">E3 UFM1-protein ligase that mediates ufmylation of target proteins.</text>
</comment>
<protein>
    <recommendedName>
        <fullName evidence="3">E3 UFM1-protein ligase 1 homolog</fullName>
    </recommendedName>
    <alternativeName>
        <fullName evidence="6">E3 UFM1-protein transferase 1 homolog</fullName>
    </alternativeName>
</protein>
<dbReference type="GO" id="GO:0005789">
    <property type="term" value="C:endoplasmic reticulum membrane"/>
    <property type="evidence" value="ECO:0007669"/>
    <property type="project" value="TreeGrafter"/>
</dbReference>
<dbReference type="AlphaFoldDB" id="A0A6A4JV36"/>
<dbReference type="PANTHER" id="PTHR31057">
    <property type="entry name" value="E3 UFM1-PROTEIN LIGASE 1"/>
    <property type="match status" value="1"/>
</dbReference>
<evidence type="ECO:0000256" key="1">
    <source>
        <dbReference type="ARBA" id="ARBA00003950"/>
    </source>
</evidence>
<dbReference type="InterPro" id="IPR018611">
    <property type="entry name" value="Ufl1"/>
</dbReference>
<accession>A0A6A4JV36</accession>
<dbReference type="GO" id="GO:0032434">
    <property type="term" value="P:regulation of proteasomal ubiquitin-dependent protein catabolic process"/>
    <property type="evidence" value="ECO:0007669"/>
    <property type="project" value="TreeGrafter"/>
</dbReference>
<feature type="compositionally biased region" description="Basic and acidic residues" evidence="7">
    <location>
        <begin position="449"/>
        <end position="468"/>
    </location>
</feature>
<evidence type="ECO:0000259" key="10">
    <source>
        <dbReference type="Pfam" id="PF25041"/>
    </source>
</evidence>
<dbReference type="OrthoDB" id="10258297at2759"/>
<dbReference type="PANTHER" id="PTHR31057:SF0">
    <property type="entry name" value="E3 UFM1-PROTEIN LIGASE 1"/>
    <property type="match status" value="1"/>
</dbReference>
<dbReference type="Pfam" id="PF09743">
    <property type="entry name" value="E3_UFM1_ligase"/>
    <property type="match status" value="1"/>
</dbReference>
<dbReference type="Proteomes" id="UP000466442">
    <property type="component" value="Linkage Group LG9"/>
</dbReference>
<dbReference type="InterPro" id="IPR056580">
    <property type="entry name" value="Ufl1_dom"/>
</dbReference>
<dbReference type="Pfam" id="PF25041">
    <property type="entry name" value="UFL1_C"/>
    <property type="match status" value="1"/>
</dbReference>
<dbReference type="GO" id="GO:0061666">
    <property type="term" value="F:UFM1 ligase activity"/>
    <property type="evidence" value="ECO:0007669"/>
    <property type="project" value="InterPro"/>
</dbReference>
<evidence type="ECO:0000256" key="2">
    <source>
        <dbReference type="ARBA" id="ARBA00010789"/>
    </source>
</evidence>
<evidence type="ECO:0000259" key="8">
    <source>
        <dbReference type="Pfam" id="PF09743"/>
    </source>
</evidence>
<evidence type="ECO:0000313" key="12">
    <source>
        <dbReference type="Proteomes" id="UP000466442"/>
    </source>
</evidence>
<keyword evidence="4" id="KW-0808">Transferase</keyword>
<evidence type="ECO:0000256" key="3">
    <source>
        <dbReference type="ARBA" id="ARBA00014160"/>
    </source>
</evidence>
<dbReference type="GO" id="GO:1990592">
    <property type="term" value="P:protein K69-linked ufmylation"/>
    <property type="evidence" value="ECO:0007669"/>
    <property type="project" value="TreeGrafter"/>
</dbReference>
<evidence type="ECO:0000256" key="4">
    <source>
        <dbReference type="ARBA" id="ARBA00022679"/>
    </source>
</evidence>
<comment type="similarity">
    <text evidence="2">Belongs to the UFL1 family.</text>
</comment>
<keyword evidence="12" id="KW-1185">Reference proteome</keyword>